<reference evidence="5" key="2">
    <citation type="submission" date="2013-12" db="EMBL/GenBank/DDBJ databases">
        <authorList>
            <person name="Yu Y."/>
            <person name="Lee S."/>
            <person name="de Baynast K."/>
            <person name="Wissotski M."/>
            <person name="Liu L."/>
            <person name="Talag J."/>
            <person name="Goicoechea J."/>
            <person name="Angelova A."/>
            <person name="Jetty R."/>
            <person name="Kudrna D."/>
            <person name="Golser W."/>
            <person name="Rivera L."/>
            <person name="Zhang J."/>
            <person name="Wing R."/>
        </authorList>
    </citation>
    <scope>NUCLEOTIDE SEQUENCE</scope>
</reference>
<protein>
    <recommendedName>
        <fullName evidence="3">LOB domain-containing protein</fullName>
    </recommendedName>
</protein>
<evidence type="ECO:0000313" key="4">
    <source>
        <dbReference type="EnsemblPlants" id="LPERR01G17400.1"/>
    </source>
</evidence>
<feature type="domain" description="LOB" evidence="3">
    <location>
        <begin position="19"/>
        <end position="67"/>
    </location>
</feature>
<feature type="compositionally biased region" description="Low complexity" evidence="2">
    <location>
        <begin position="119"/>
        <end position="129"/>
    </location>
</feature>
<accession>A0A0D9V270</accession>
<reference evidence="4 5" key="1">
    <citation type="submission" date="2012-08" db="EMBL/GenBank/DDBJ databases">
        <title>Oryza genome evolution.</title>
        <authorList>
            <person name="Wing R.A."/>
        </authorList>
    </citation>
    <scope>NUCLEOTIDE SEQUENCE</scope>
</reference>
<dbReference type="Proteomes" id="UP000032180">
    <property type="component" value="Chromosome 1"/>
</dbReference>
<dbReference type="Pfam" id="PF03195">
    <property type="entry name" value="LOB"/>
    <property type="match status" value="1"/>
</dbReference>
<evidence type="ECO:0000256" key="1">
    <source>
        <dbReference type="ARBA" id="ARBA00005474"/>
    </source>
</evidence>
<dbReference type="Gramene" id="LPERR01G17400.1">
    <property type="protein sequence ID" value="LPERR01G17400.1"/>
    <property type="gene ID" value="LPERR01G17400"/>
</dbReference>
<reference evidence="4" key="3">
    <citation type="submission" date="2015-04" db="UniProtKB">
        <authorList>
            <consortium name="EnsemblPlants"/>
        </authorList>
    </citation>
    <scope>IDENTIFICATION</scope>
</reference>
<name>A0A0D9V270_9ORYZ</name>
<proteinExistence type="inferred from homology"/>
<sequence length="141" mass="15344">MERILRSLEADAAGLNAETRRRNRIHSMVGIVYTADARVEDPVLGAYGRVQKLRQELARLKAEHAARQQQQETEIVVVQDKEDDERSTAMDPAEPPSGAVDVAAAAEVTSASGDHEDAAVPPADDAAPPTKRRKPNPKELD</sequence>
<feature type="region of interest" description="Disordered" evidence="2">
    <location>
        <begin position="63"/>
        <end position="141"/>
    </location>
</feature>
<dbReference type="InterPro" id="IPR004883">
    <property type="entry name" value="LOB"/>
</dbReference>
<dbReference type="AlphaFoldDB" id="A0A0D9V270"/>
<dbReference type="HOGENOM" id="CLU_1828099_0_0_1"/>
<evidence type="ECO:0000313" key="5">
    <source>
        <dbReference type="Proteomes" id="UP000032180"/>
    </source>
</evidence>
<evidence type="ECO:0000259" key="3">
    <source>
        <dbReference type="Pfam" id="PF03195"/>
    </source>
</evidence>
<organism evidence="4 5">
    <name type="scientific">Leersia perrieri</name>
    <dbReference type="NCBI Taxonomy" id="77586"/>
    <lineage>
        <taxon>Eukaryota</taxon>
        <taxon>Viridiplantae</taxon>
        <taxon>Streptophyta</taxon>
        <taxon>Embryophyta</taxon>
        <taxon>Tracheophyta</taxon>
        <taxon>Spermatophyta</taxon>
        <taxon>Magnoliopsida</taxon>
        <taxon>Liliopsida</taxon>
        <taxon>Poales</taxon>
        <taxon>Poaceae</taxon>
        <taxon>BOP clade</taxon>
        <taxon>Oryzoideae</taxon>
        <taxon>Oryzeae</taxon>
        <taxon>Oryzinae</taxon>
        <taxon>Leersia</taxon>
    </lineage>
</organism>
<keyword evidence="5" id="KW-1185">Reference proteome</keyword>
<evidence type="ECO:0000256" key="2">
    <source>
        <dbReference type="SAM" id="MobiDB-lite"/>
    </source>
</evidence>
<feature type="compositionally biased region" description="Low complexity" evidence="2">
    <location>
        <begin position="68"/>
        <end position="78"/>
    </location>
</feature>
<comment type="similarity">
    <text evidence="1">Belongs to the LOB domain-containing protein family.</text>
</comment>
<dbReference type="EnsemblPlants" id="LPERR01G17400.1">
    <property type="protein sequence ID" value="LPERR01G17400.1"/>
    <property type="gene ID" value="LPERR01G17400"/>
</dbReference>